<dbReference type="EMBL" id="JAMXQV010000004">
    <property type="protein sequence ID" value="MCR6483375.1"/>
    <property type="molecule type" value="Genomic_DNA"/>
</dbReference>
<gene>
    <name evidence="2" type="ORF">M8542_11150</name>
</gene>
<proteinExistence type="predicted"/>
<name>A0A9X2NEZ7_9PSEU</name>
<evidence type="ECO:0000313" key="2">
    <source>
        <dbReference type="EMBL" id="MCR6483375.1"/>
    </source>
</evidence>
<sequence>MVNATAGLGGPVRAGRPQLSSRRRRKWRTSDRTVSCRPSAAPASAL</sequence>
<reference evidence="2" key="1">
    <citation type="submission" date="2022-06" db="EMBL/GenBank/DDBJ databases">
        <title>Amycolatopsis iheyaensis sp. nov., a new species of the genus Amycolatopsis isolated from soil in Iheya island, Japan.</title>
        <authorList>
            <person name="Ngamcharungchit C."/>
            <person name="Kanto H."/>
            <person name="Take A."/>
            <person name="Intra B."/>
            <person name="Matsumoto A."/>
            <person name="Panbangred W."/>
            <person name="Inahashi Y."/>
        </authorList>
    </citation>
    <scope>NUCLEOTIDE SEQUENCE</scope>
    <source>
        <strain evidence="2">OK19-0408</strain>
    </source>
</reference>
<dbReference type="RefSeq" id="WP_257919997.1">
    <property type="nucleotide sequence ID" value="NZ_JAMXQV010000004.1"/>
</dbReference>
<evidence type="ECO:0000256" key="1">
    <source>
        <dbReference type="SAM" id="MobiDB-lite"/>
    </source>
</evidence>
<organism evidence="2 3">
    <name type="scientific">Amycolatopsis iheyensis</name>
    <dbReference type="NCBI Taxonomy" id="2945988"/>
    <lineage>
        <taxon>Bacteria</taxon>
        <taxon>Bacillati</taxon>
        <taxon>Actinomycetota</taxon>
        <taxon>Actinomycetes</taxon>
        <taxon>Pseudonocardiales</taxon>
        <taxon>Pseudonocardiaceae</taxon>
        <taxon>Amycolatopsis</taxon>
    </lineage>
</organism>
<keyword evidence="3" id="KW-1185">Reference proteome</keyword>
<comment type="caution">
    <text evidence="2">The sequence shown here is derived from an EMBL/GenBank/DDBJ whole genome shotgun (WGS) entry which is preliminary data.</text>
</comment>
<feature type="region of interest" description="Disordered" evidence="1">
    <location>
        <begin position="1"/>
        <end position="46"/>
    </location>
</feature>
<accession>A0A9X2NEZ7</accession>
<dbReference type="AlphaFoldDB" id="A0A9X2NEZ7"/>
<protein>
    <submittedName>
        <fullName evidence="2">Uncharacterized protein</fullName>
    </submittedName>
</protein>
<evidence type="ECO:0000313" key="3">
    <source>
        <dbReference type="Proteomes" id="UP001144096"/>
    </source>
</evidence>
<dbReference type="Proteomes" id="UP001144096">
    <property type="component" value="Unassembled WGS sequence"/>
</dbReference>